<dbReference type="EMBL" id="FNUZ01000001">
    <property type="protein sequence ID" value="SEF71747.1"/>
    <property type="molecule type" value="Genomic_DNA"/>
</dbReference>
<gene>
    <name evidence="2" type="ORF">SAMN04488045_0919</name>
</gene>
<evidence type="ECO:0000313" key="3">
    <source>
        <dbReference type="Proteomes" id="UP000236752"/>
    </source>
</evidence>
<dbReference type="RefSeq" id="WP_103909255.1">
    <property type="nucleotide sequence ID" value="NZ_FNUZ01000001.1"/>
</dbReference>
<feature type="region of interest" description="Disordered" evidence="1">
    <location>
        <begin position="45"/>
        <end position="70"/>
    </location>
</feature>
<evidence type="ECO:0000256" key="1">
    <source>
        <dbReference type="SAM" id="MobiDB-lite"/>
    </source>
</evidence>
<sequence length="175" mass="18815">MIKSQVLIAVALVALGACSKRGDGETNLRDLRLNRGAPEEFAIVPPKPLETPPSYAELPQPTPGQANRTDATPLKDAVAALGGNPASLDASGVPASDTALLSSAARFGTQANIRGVLAEEDLAFRKRKSIFNWKLVKDDEYNKAYRGQALDPYLWLRQVRKPGSNVRTPSAPPQQ</sequence>
<name>A0A1H5UBX7_9RHOB</name>
<proteinExistence type="predicted"/>
<dbReference type="OrthoDB" id="7876689at2"/>
<dbReference type="AlphaFoldDB" id="A0A1H5UBX7"/>
<dbReference type="Pfam" id="PF11233">
    <property type="entry name" value="DUF3035"/>
    <property type="match status" value="1"/>
</dbReference>
<dbReference type="PROSITE" id="PS51257">
    <property type="entry name" value="PROKAR_LIPOPROTEIN"/>
    <property type="match status" value="1"/>
</dbReference>
<dbReference type="InterPro" id="IPR021395">
    <property type="entry name" value="DUF3035"/>
</dbReference>
<organism evidence="2 3">
    <name type="scientific">Thalassococcus halodurans</name>
    <dbReference type="NCBI Taxonomy" id="373675"/>
    <lineage>
        <taxon>Bacteria</taxon>
        <taxon>Pseudomonadati</taxon>
        <taxon>Pseudomonadota</taxon>
        <taxon>Alphaproteobacteria</taxon>
        <taxon>Rhodobacterales</taxon>
        <taxon>Roseobacteraceae</taxon>
        <taxon>Thalassococcus</taxon>
    </lineage>
</organism>
<evidence type="ECO:0000313" key="2">
    <source>
        <dbReference type="EMBL" id="SEF71747.1"/>
    </source>
</evidence>
<reference evidence="2 3" key="1">
    <citation type="submission" date="2016-10" db="EMBL/GenBank/DDBJ databases">
        <authorList>
            <person name="de Groot N.N."/>
        </authorList>
    </citation>
    <scope>NUCLEOTIDE SEQUENCE [LARGE SCALE GENOMIC DNA]</scope>
    <source>
        <strain evidence="2 3">DSM 26915</strain>
    </source>
</reference>
<keyword evidence="3" id="KW-1185">Reference proteome</keyword>
<dbReference type="Proteomes" id="UP000236752">
    <property type="component" value="Unassembled WGS sequence"/>
</dbReference>
<accession>A0A1H5UBX7</accession>
<protein>
    <submittedName>
        <fullName evidence="2">Beta-barrel assembly machine subunit BamF</fullName>
    </submittedName>
</protein>